<protein>
    <recommendedName>
        <fullName evidence="4">Crinkler effector protein N-terminal domain-containing protein</fullName>
    </recommendedName>
</protein>
<gene>
    <name evidence="5" type="ORF">BG006_001163</name>
</gene>
<keyword evidence="3" id="KW-0964">Secreted</keyword>
<keyword evidence="6" id="KW-1185">Reference proteome</keyword>
<comment type="subcellular location">
    <subcellularLocation>
        <location evidence="1">Host cell</location>
    </subcellularLocation>
    <subcellularLocation>
        <location evidence="2">Secreted</location>
    </subcellularLocation>
</comment>
<feature type="non-terminal residue" evidence="5">
    <location>
        <position position="452"/>
    </location>
</feature>
<dbReference type="Proteomes" id="UP000696485">
    <property type="component" value="Unassembled WGS sequence"/>
</dbReference>
<dbReference type="EMBL" id="JAAAUY010001215">
    <property type="protein sequence ID" value="KAF9323778.1"/>
    <property type="molecule type" value="Genomic_DNA"/>
</dbReference>
<proteinExistence type="predicted"/>
<comment type="caution">
    <text evidence="5">The sequence shown here is derived from an EMBL/GenBank/DDBJ whole genome shotgun (WGS) entry which is preliminary data.</text>
</comment>
<evidence type="ECO:0000313" key="5">
    <source>
        <dbReference type="EMBL" id="KAF9323778.1"/>
    </source>
</evidence>
<evidence type="ECO:0000256" key="3">
    <source>
        <dbReference type="ARBA" id="ARBA00022525"/>
    </source>
</evidence>
<organism evidence="5 6">
    <name type="scientific">Podila minutissima</name>
    <dbReference type="NCBI Taxonomy" id="64525"/>
    <lineage>
        <taxon>Eukaryota</taxon>
        <taxon>Fungi</taxon>
        <taxon>Fungi incertae sedis</taxon>
        <taxon>Mucoromycota</taxon>
        <taxon>Mortierellomycotina</taxon>
        <taxon>Mortierellomycetes</taxon>
        <taxon>Mortierellales</taxon>
        <taxon>Mortierellaceae</taxon>
        <taxon>Podila</taxon>
    </lineage>
</organism>
<sequence length="452" mass="50792">MVDITLFCLQNGEAASRAFSVEIDPTKTVDHLKKLIKVEKTNDFSDVDADKLTLWLVTIPIADDDDELPIQLSNVETEDKKKLGPATRLSKVFSEDIPEEMIHIIVQRPPPAMDLTADTTFLVSVKGKDPEPWAWEANPSTATLEDLRQHIYVKCCIPDNERRGIVIEHAKSPLFHDGGVERTLGDGRLRTILRMYVKAGLRRIVVHLEFLSKGFSKFSLAEVHERLGAARFDPLPLERTPCDSPERKAMLAEMKVAIGLAKRAVDFSNEACNTVYVNPYFMAAIALNPELRLTPQREISGRWGSGPVDYGIESRNATELYVVGVSEVKTEDTFLSGFPQNAMQLDAALTTRDTRHSHKESRPLISYGIITDAKKWEFIECHMVPQEATAISQGPPIIRRTTLPVTVDYDKENWADDAQEVFEHILWFVGLMSQGLPSTKRIKGSDRLTKEP</sequence>
<dbReference type="GO" id="GO:0043657">
    <property type="term" value="C:host cell"/>
    <property type="evidence" value="ECO:0007669"/>
    <property type="project" value="UniProtKB-SubCell"/>
</dbReference>
<evidence type="ECO:0000313" key="6">
    <source>
        <dbReference type="Proteomes" id="UP000696485"/>
    </source>
</evidence>
<dbReference type="Pfam" id="PF20147">
    <property type="entry name" value="Crinkler"/>
    <property type="match status" value="1"/>
</dbReference>
<evidence type="ECO:0000259" key="4">
    <source>
        <dbReference type="Pfam" id="PF20147"/>
    </source>
</evidence>
<dbReference type="AlphaFoldDB" id="A0A9P5VHE4"/>
<feature type="domain" description="Crinkler effector protein N-terminal" evidence="4">
    <location>
        <begin position="4"/>
        <end position="107"/>
    </location>
</feature>
<name>A0A9P5VHE4_9FUNG</name>
<evidence type="ECO:0000256" key="2">
    <source>
        <dbReference type="ARBA" id="ARBA00004613"/>
    </source>
</evidence>
<evidence type="ECO:0000256" key="1">
    <source>
        <dbReference type="ARBA" id="ARBA00004340"/>
    </source>
</evidence>
<dbReference type="GO" id="GO:0005576">
    <property type="term" value="C:extracellular region"/>
    <property type="evidence" value="ECO:0007669"/>
    <property type="project" value="UniProtKB-SubCell"/>
</dbReference>
<dbReference type="InterPro" id="IPR045379">
    <property type="entry name" value="Crinkler_N"/>
</dbReference>
<accession>A0A9P5VHE4</accession>
<reference evidence="5" key="1">
    <citation type="journal article" date="2020" name="Fungal Divers.">
        <title>Resolving the Mortierellaceae phylogeny through synthesis of multi-gene phylogenetics and phylogenomics.</title>
        <authorList>
            <person name="Vandepol N."/>
            <person name="Liber J."/>
            <person name="Desiro A."/>
            <person name="Na H."/>
            <person name="Kennedy M."/>
            <person name="Barry K."/>
            <person name="Grigoriev I.V."/>
            <person name="Miller A.N."/>
            <person name="O'Donnell K."/>
            <person name="Stajich J.E."/>
            <person name="Bonito G."/>
        </authorList>
    </citation>
    <scope>NUCLEOTIDE SEQUENCE</scope>
    <source>
        <strain evidence="5">NVP1</strain>
    </source>
</reference>